<feature type="region of interest" description="Disordered" evidence="1">
    <location>
        <begin position="291"/>
        <end position="371"/>
    </location>
</feature>
<dbReference type="PANTHER" id="PTHR12360:SF12">
    <property type="entry name" value="TRANSCRIPTIONAL REPRESSOR NF-X1"/>
    <property type="match status" value="1"/>
</dbReference>
<accession>A0A1I8FIR4</accession>
<dbReference type="GO" id="GO:0000977">
    <property type="term" value="F:RNA polymerase II transcription regulatory region sequence-specific DNA binding"/>
    <property type="evidence" value="ECO:0007669"/>
    <property type="project" value="TreeGrafter"/>
</dbReference>
<keyword evidence="2" id="KW-1185">Reference proteome</keyword>
<feature type="compositionally biased region" description="Polar residues" evidence="1">
    <location>
        <begin position="291"/>
        <end position="302"/>
    </location>
</feature>
<feature type="region of interest" description="Disordered" evidence="1">
    <location>
        <begin position="1"/>
        <end position="20"/>
    </location>
</feature>
<feature type="compositionally biased region" description="Low complexity" evidence="1">
    <location>
        <begin position="350"/>
        <end position="359"/>
    </location>
</feature>
<evidence type="ECO:0000313" key="3">
    <source>
        <dbReference type="WBParaSite" id="maker-unitig_35682-snap-gene-0.1-mRNA-1"/>
    </source>
</evidence>
<dbReference type="Proteomes" id="UP000095280">
    <property type="component" value="Unplaced"/>
</dbReference>
<name>A0A1I8FIR4_9PLAT</name>
<dbReference type="PANTHER" id="PTHR12360">
    <property type="entry name" value="NUCLEAR TRANSCRIPTION FACTOR, X-BOX BINDING 1 NFX1"/>
    <property type="match status" value="1"/>
</dbReference>
<dbReference type="GO" id="GO:0000122">
    <property type="term" value="P:negative regulation of transcription by RNA polymerase II"/>
    <property type="evidence" value="ECO:0007669"/>
    <property type="project" value="TreeGrafter"/>
</dbReference>
<dbReference type="AlphaFoldDB" id="A0A1I8FIR4"/>
<dbReference type="GO" id="GO:0000981">
    <property type="term" value="F:DNA-binding transcription factor activity, RNA polymerase II-specific"/>
    <property type="evidence" value="ECO:0007669"/>
    <property type="project" value="TreeGrafter"/>
</dbReference>
<proteinExistence type="predicted"/>
<dbReference type="WBParaSite" id="maker-unitig_35682-snap-gene-0.1-mRNA-1">
    <property type="protein sequence ID" value="maker-unitig_35682-snap-gene-0.1-mRNA-1"/>
    <property type="gene ID" value="maker-unitig_35682-snap-gene-0.1"/>
</dbReference>
<protein>
    <submittedName>
        <fullName evidence="3">AWS domain-containing protein</fullName>
    </submittedName>
</protein>
<evidence type="ECO:0000256" key="1">
    <source>
        <dbReference type="SAM" id="MobiDB-lite"/>
    </source>
</evidence>
<sequence length="439" mass="46164">MRTPPVRGAVPPGPLPALPPHPAQPSVLPVRCSGHPASRALRCPAARLRLPVSAAAALRPPSLHECHLAGEPCPPCAYLISKRCQCGRSLRQNLRHPVRRSLPCGHRCALLCHSGDCEGRRREAAAAGLQAAAVPAGPSGLRPPLHAALPPSGAMQAAAPCQSEPSRYAVPALAESRRCRATSPQMGNAGLHLTVALGGEMDLQAYRELQTRGSLQCDAQCQLEKRNRQLAEALGVETDSNGSTAAAAGGGAVNLAPVYARTLLDLWKAYPSFAVMVESRLDETCSAVVSGRSQSRQHQFQAPNRDGQKVLSTSCRGVRLRGSGDGRAGFGRQPDGDGHGEARPGPPAGPEAVGRAAAPIRHRRPSAAVGQHRLLPRAVQSWSSGLAVTASSSQLTLWAGWPPPTPPARPDGLHGVGRQRRRLPAAQQLGLIIFDFTES</sequence>
<dbReference type="GO" id="GO:0005634">
    <property type="term" value="C:nucleus"/>
    <property type="evidence" value="ECO:0007669"/>
    <property type="project" value="TreeGrafter"/>
</dbReference>
<reference evidence="3" key="1">
    <citation type="submission" date="2016-11" db="UniProtKB">
        <authorList>
            <consortium name="WormBaseParasite"/>
        </authorList>
    </citation>
    <scope>IDENTIFICATION</scope>
</reference>
<dbReference type="InterPro" id="IPR034078">
    <property type="entry name" value="NFX1_fam"/>
</dbReference>
<feature type="compositionally biased region" description="Low complexity" evidence="1">
    <location>
        <begin position="1"/>
        <end position="10"/>
    </location>
</feature>
<feature type="compositionally biased region" description="Pro residues" evidence="1">
    <location>
        <begin position="11"/>
        <end position="20"/>
    </location>
</feature>
<evidence type="ECO:0000313" key="2">
    <source>
        <dbReference type="Proteomes" id="UP000095280"/>
    </source>
</evidence>
<organism evidence="2 3">
    <name type="scientific">Macrostomum lignano</name>
    <dbReference type="NCBI Taxonomy" id="282301"/>
    <lineage>
        <taxon>Eukaryota</taxon>
        <taxon>Metazoa</taxon>
        <taxon>Spiralia</taxon>
        <taxon>Lophotrochozoa</taxon>
        <taxon>Platyhelminthes</taxon>
        <taxon>Rhabditophora</taxon>
        <taxon>Macrostomorpha</taxon>
        <taxon>Macrostomida</taxon>
        <taxon>Macrostomidae</taxon>
        <taxon>Macrostomum</taxon>
    </lineage>
</organism>